<gene>
    <name evidence="2" type="ORF">G0Q06_01430</name>
</gene>
<dbReference type="EMBL" id="JAAGNX010000001">
    <property type="protein sequence ID" value="NDV61104.1"/>
    <property type="molecule type" value="Genomic_DNA"/>
</dbReference>
<dbReference type="InterPro" id="IPR002744">
    <property type="entry name" value="MIP18-like"/>
</dbReference>
<reference evidence="2 3" key="1">
    <citation type="submission" date="2020-02" db="EMBL/GenBank/DDBJ databases">
        <title>Albibacoteraceae fam. nov., the first described family within the subdivision 4 Verrucomicrobia.</title>
        <authorList>
            <person name="Xi F."/>
        </authorList>
    </citation>
    <scope>NUCLEOTIDE SEQUENCE [LARGE SCALE GENOMIC DNA]</scope>
    <source>
        <strain evidence="2 3">CK1056</strain>
    </source>
</reference>
<comment type="caution">
    <text evidence="2">The sequence shown here is derived from an EMBL/GenBank/DDBJ whole genome shotgun (WGS) entry which is preliminary data.</text>
</comment>
<evidence type="ECO:0000313" key="3">
    <source>
        <dbReference type="Proteomes" id="UP000478417"/>
    </source>
</evidence>
<proteinExistence type="predicted"/>
<dbReference type="Pfam" id="PF01883">
    <property type="entry name" value="FeS_assembly_P"/>
    <property type="match status" value="1"/>
</dbReference>
<dbReference type="PANTHER" id="PTHR42831">
    <property type="entry name" value="FE-S PROTEIN MATURATION AUXILIARY FACTOR YITW"/>
    <property type="match status" value="1"/>
</dbReference>
<name>A0A6B2LYU5_9BACT</name>
<dbReference type="AlphaFoldDB" id="A0A6B2LYU5"/>
<dbReference type="Gene3D" id="3.30.300.130">
    <property type="entry name" value="Fe-S cluster assembly (FSCA)"/>
    <property type="match status" value="1"/>
</dbReference>
<dbReference type="SUPFAM" id="SSF117916">
    <property type="entry name" value="Fe-S cluster assembly (FSCA) domain-like"/>
    <property type="match status" value="1"/>
</dbReference>
<accession>A0A6B2LYU5</accession>
<evidence type="ECO:0000313" key="2">
    <source>
        <dbReference type="EMBL" id="NDV61104.1"/>
    </source>
</evidence>
<dbReference type="Proteomes" id="UP000478417">
    <property type="component" value="Unassembled WGS sequence"/>
</dbReference>
<organism evidence="2 3">
    <name type="scientific">Oceanipulchritudo coccoides</name>
    <dbReference type="NCBI Taxonomy" id="2706888"/>
    <lineage>
        <taxon>Bacteria</taxon>
        <taxon>Pseudomonadati</taxon>
        <taxon>Verrucomicrobiota</taxon>
        <taxon>Opitutia</taxon>
        <taxon>Puniceicoccales</taxon>
        <taxon>Oceanipulchritudinaceae</taxon>
        <taxon>Oceanipulchritudo</taxon>
    </lineage>
</organism>
<keyword evidence="3" id="KW-1185">Reference proteome</keyword>
<dbReference type="PANTHER" id="PTHR42831:SF1">
    <property type="entry name" value="FE-S PROTEIN MATURATION AUXILIARY FACTOR YITW"/>
    <property type="match status" value="1"/>
</dbReference>
<evidence type="ECO:0000259" key="1">
    <source>
        <dbReference type="Pfam" id="PF01883"/>
    </source>
</evidence>
<dbReference type="InterPro" id="IPR052339">
    <property type="entry name" value="Fe-S_Maturation_MIP18"/>
</dbReference>
<protein>
    <submittedName>
        <fullName evidence="2">Metal-sulfur cluster assembly factor</fullName>
    </submittedName>
</protein>
<dbReference type="RefSeq" id="WP_163961735.1">
    <property type="nucleotide sequence ID" value="NZ_JAAGNX010000001.1"/>
</dbReference>
<feature type="domain" description="MIP18 family-like" evidence="1">
    <location>
        <begin position="5"/>
        <end position="75"/>
    </location>
</feature>
<dbReference type="InterPro" id="IPR034904">
    <property type="entry name" value="FSCA_dom_sf"/>
</dbReference>
<sequence length="99" mass="10966">MIPENDIIECLRLVPDPELGLNIVDLGMVEQVDQREGHLRVQIVLTSPGCPLSGSIADAVDVTLRTLPGVETVMVEFPPDIQWGPKRLTPEARRILWGE</sequence>